<organism evidence="2 3">
    <name type="scientific">Geomonas silvestris</name>
    <dbReference type="NCBI Taxonomy" id="2740184"/>
    <lineage>
        <taxon>Bacteria</taxon>
        <taxon>Pseudomonadati</taxon>
        <taxon>Thermodesulfobacteriota</taxon>
        <taxon>Desulfuromonadia</taxon>
        <taxon>Geobacterales</taxon>
        <taxon>Geobacteraceae</taxon>
        <taxon>Geomonas</taxon>
    </lineage>
</organism>
<evidence type="ECO:0000313" key="2">
    <source>
        <dbReference type="EMBL" id="GFO57771.1"/>
    </source>
</evidence>
<dbReference type="AlphaFoldDB" id="A0A6V8MCQ1"/>
<keyword evidence="3" id="KW-1185">Reference proteome</keyword>
<dbReference type="EMBL" id="BLXX01000001">
    <property type="protein sequence ID" value="GFO57771.1"/>
    <property type="molecule type" value="Genomic_DNA"/>
</dbReference>
<proteinExistence type="predicted"/>
<sequence length="394" mass="43096">MRRRILFISNLYPNPYRRGMAEFNRQQVLALSSHYDIAVVSPVPWTTTIAAIAPPPVAPLAAVGTGVEVHHPTYYYLPGMLRKLQGEAFLYSILPTVRRLAGQRPFDLVYASWLFPDAWAASRIAQRLRVPLFVKVHGSDVNRLAPSCPVTSRSLEAARRAQKVLCVSRALQERLATLGIDPAKMETVYNGVDSSLFFPVPSQTARLALGIEGARPLILYVGNLKVEKGIMDLLEAYRNILTTTNIVDTPQLAIIGSGPCEDKVKKFSLPGAKVLFLGTQQLESIALWMNAASVLCLPSYNEGVPNVVLEAQACRTPVVATRVGGIPEIFRDDGSMILVDPGRVDQLTQALLKMIQAASERKAGPVPVGSWQDNAEKLVCLFEQALSHQGGRSC</sequence>
<dbReference type="Pfam" id="PF13692">
    <property type="entry name" value="Glyco_trans_1_4"/>
    <property type="match status" value="1"/>
</dbReference>
<comment type="caution">
    <text evidence="2">The sequence shown here is derived from an EMBL/GenBank/DDBJ whole genome shotgun (WGS) entry which is preliminary data.</text>
</comment>
<dbReference type="RefSeq" id="WP_183352601.1">
    <property type="nucleotide sequence ID" value="NZ_BLXX01000001.1"/>
</dbReference>
<reference evidence="3" key="1">
    <citation type="submission" date="2020-06" db="EMBL/GenBank/DDBJ databases">
        <title>Draft genomic sequence of Geomonas sp. Red330.</title>
        <authorList>
            <person name="Itoh H."/>
            <person name="Zhenxing X."/>
            <person name="Ushijima N."/>
            <person name="Masuda Y."/>
            <person name="Shiratori Y."/>
            <person name="Senoo K."/>
        </authorList>
    </citation>
    <scope>NUCLEOTIDE SEQUENCE [LARGE SCALE GENOMIC DNA]</scope>
    <source>
        <strain evidence="3">Red330</strain>
    </source>
</reference>
<dbReference type="InterPro" id="IPR028098">
    <property type="entry name" value="Glyco_trans_4-like_N"/>
</dbReference>
<name>A0A6V8MCQ1_9BACT</name>
<feature type="domain" description="Glycosyltransferase subfamily 4-like N-terminal" evidence="1">
    <location>
        <begin position="84"/>
        <end position="194"/>
    </location>
</feature>
<accession>A0A6V8MCQ1</accession>
<gene>
    <name evidence="2" type="ORF">GMST_00960</name>
</gene>
<protein>
    <recommendedName>
        <fullName evidence="1">Glycosyltransferase subfamily 4-like N-terminal domain-containing protein</fullName>
    </recommendedName>
</protein>
<dbReference type="SUPFAM" id="SSF53756">
    <property type="entry name" value="UDP-Glycosyltransferase/glycogen phosphorylase"/>
    <property type="match status" value="1"/>
</dbReference>
<dbReference type="InterPro" id="IPR050194">
    <property type="entry name" value="Glycosyltransferase_grp1"/>
</dbReference>
<dbReference type="PANTHER" id="PTHR45947:SF15">
    <property type="entry name" value="TEICHURONIC ACID BIOSYNTHESIS GLYCOSYLTRANSFERASE TUAC-RELATED"/>
    <property type="match status" value="1"/>
</dbReference>
<dbReference type="PANTHER" id="PTHR45947">
    <property type="entry name" value="SULFOQUINOVOSYL TRANSFERASE SQD2"/>
    <property type="match status" value="1"/>
</dbReference>
<dbReference type="Proteomes" id="UP000556026">
    <property type="component" value="Unassembled WGS sequence"/>
</dbReference>
<evidence type="ECO:0000259" key="1">
    <source>
        <dbReference type="Pfam" id="PF13439"/>
    </source>
</evidence>
<dbReference type="GO" id="GO:0016757">
    <property type="term" value="F:glycosyltransferase activity"/>
    <property type="evidence" value="ECO:0007669"/>
    <property type="project" value="TreeGrafter"/>
</dbReference>
<evidence type="ECO:0000313" key="3">
    <source>
        <dbReference type="Proteomes" id="UP000556026"/>
    </source>
</evidence>
<dbReference type="Gene3D" id="3.40.50.2000">
    <property type="entry name" value="Glycogen Phosphorylase B"/>
    <property type="match status" value="2"/>
</dbReference>
<dbReference type="Pfam" id="PF13439">
    <property type="entry name" value="Glyco_transf_4"/>
    <property type="match status" value="1"/>
</dbReference>